<comment type="caution">
    <text evidence="2">The sequence shown here is derived from an EMBL/GenBank/DDBJ whole genome shotgun (WGS) entry which is preliminary data.</text>
</comment>
<evidence type="ECO:0000313" key="2">
    <source>
        <dbReference type="EMBL" id="MFB9990492.1"/>
    </source>
</evidence>
<gene>
    <name evidence="2" type="ORF">ACFFLM_00620</name>
</gene>
<dbReference type="InterPro" id="IPR013083">
    <property type="entry name" value="Znf_RING/FYVE/PHD"/>
</dbReference>
<protein>
    <submittedName>
        <fullName evidence="2">UBP-type zinc finger domain-containing protein</fullName>
    </submittedName>
</protein>
<dbReference type="Gene3D" id="3.30.40.10">
    <property type="entry name" value="Zinc/RING finger domain, C3HC4 (zinc finger)"/>
    <property type="match status" value="1"/>
</dbReference>
<dbReference type="PROSITE" id="PS50271">
    <property type="entry name" value="ZF_UBP"/>
    <property type="match status" value="1"/>
</dbReference>
<name>A0ABV6ASL8_9DEIO</name>
<dbReference type="EMBL" id="JBHLYR010000004">
    <property type="protein sequence ID" value="MFB9990492.1"/>
    <property type="molecule type" value="Genomic_DNA"/>
</dbReference>
<organism evidence="2 3">
    <name type="scientific">Deinococcus oregonensis</name>
    <dbReference type="NCBI Taxonomy" id="1805970"/>
    <lineage>
        <taxon>Bacteria</taxon>
        <taxon>Thermotogati</taxon>
        <taxon>Deinococcota</taxon>
        <taxon>Deinococci</taxon>
        <taxon>Deinococcales</taxon>
        <taxon>Deinococcaceae</taxon>
        <taxon>Deinococcus</taxon>
    </lineage>
</organism>
<reference evidence="2 3" key="1">
    <citation type="submission" date="2024-09" db="EMBL/GenBank/DDBJ databases">
        <authorList>
            <person name="Sun Q."/>
            <person name="Mori K."/>
        </authorList>
    </citation>
    <scope>NUCLEOTIDE SEQUENCE [LARGE SCALE GENOMIC DNA]</scope>
    <source>
        <strain evidence="2 3">JCM 13503</strain>
    </source>
</reference>
<keyword evidence="3" id="KW-1185">Reference proteome</keyword>
<dbReference type="Proteomes" id="UP001589733">
    <property type="component" value="Unassembled WGS sequence"/>
</dbReference>
<dbReference type="InterPro" id="IPR001607">
    <property type="entry name" value="Znf_UBP"/>
</dbReference>
<accession>A0ABV6ASL8</accession>
<dbReference type="Pfam" id="PF02148">
    <property type="entry name" value="zf-UBP"/>
    <property type="match status" value="1"/>
</dbReference>
<evidence type="ECO:0000259" key="1">
    <source>
        <dbReference type="PROSITE" id="PS50271"/>
    </source>
</evidence>
<proteinExistence type="predicted"/>
<evidence type="ECO:0000313" key="3">
    <source>
        <dbReference type="Proteomes" id="UP001589733"/>
    </source>
</evidence>
<dbReference type="SUPFAM" id="SSF57850">
    <property type="entry name" value="RING/U-box"/>
    <property type="match status" value="1"/>
</dbReference>
<feature type="domain" description="UBP-type" evidence="1">
    <location>
        <begin position="25"/>
        <end position="110"/>
    </location>
</feature>
<sequence>MGRGKLAENARITSNGCRSTGGFMTTCSHMSSLLIAAPAGPGPYSCDACLALGDSWVHLRMCSTCGNIGCCDSSKNKHATQHHQASGHPLVRSVEPGETWLWCYRDRVLV</sequence>
<dbReference type="RefSeq" id="WP_380004463.1">
    <property type="nucleotide sequence ID" value="NZ_JBHLYR010000004.1"/>
</dbReference>